<feature type="coiled-coil region" evidence="2">
    <location>
        <begin position="202"/>
        <end position="229"/>
    </location>
</feature>
<dbReference type="InterPro" id="IPR000719">
    <property type="entry name" value="Prot_kinase_dom"/>
</dbReference>
<keyword evidence="2" id="KW-0175">Coiled coil</keyword>
<dbReference type="GeneTree" id="ENSGT01030000234599"/>
<dbReference type="Pfam" id="PF07714">
    <property type="entry name" value="PK_Tyr_Ser-Thr"/>
    <property type="match status" value="1"/>
</dbReference>
<comment type="similarity">
    <text evidence="1">Belongs to the apolipoprotein L family.</text>
</comment>
<dbReference type="AlphaFoldDB" id="A0A8C9YVU4"/>
<dbReference type="Gene3D" id="3.30.200.20">
    <property type="entry name" value="Phosphorylase Kinase, domain 1"/>
    <property type="match status" value="1"/>
</dbReference>
<dbReference type="Pfam" id="PF05461">
    <property type="entry name" value="ApoL"/>
    <property type="match status" value="1"/>
</dbReference>
<dbReference type="Gene3D" id="1.20.1170.10">
    <property type="match status" value="1"/>
</dbReference>
<protein>
    <recommendedName>
        <fullName evidence="4">Protein kinase domain-containing protein</fullName>
    </recommendedName>
</protein>
<dbReference type="GO" id="GO:0004672">
    <property type="term" value="F:protein kinase activity"/>
    <property type="evidence" value="ECO:0007669"/>
    <property type="project" value="InterPro"/>
</dbReference>
<name>A0A8C9YVU4_SANLU</name>
<accession>A0A8C9YVU4</accession>
<evidence type="ECO:0000259" key="4">
    <source>
        <dbReference type="PROSITE" id="PS50011"/>
    </source>
</evidence>
<dbReference type="InterPro" id="IPR001245">
    <property type="entry name" value="Ser-Thr/Tyr_kinase_cat_dom"/>
</dbReference>
<dbReference type="Pfam" id="PF00069">
    <property type="entry name" value="Pkinase"/>
    <property type="match status" value="1"/>
</dbReference>
<dbReference type="Ensembl" id="ENSSLUT00000031746.1">
    <property type="protein sequence ID" value="ENSSLUP00000030759.1"/>
    <property type="gene ID" value="ENSSLUG00000013765.1"/>
</dbReference>
<dbReference type="GO" id="GO:0008289">
    <property type="term" value="F:lipid binding"/>
    <property type="evidence" value="ECO:0007669"/>
    <property type="project" value="InterPro"/>
</dbReference>
<feature type="transmembrane region" description="Helical" evidence="3">
    <location>
        <begin position="384"/>
        <end position="403"/>
    </location>
</feature>
<reference evidence="5" key="2">
    <citation type="submission" date="2025-09" db="UniProtKB">
        <authorList>
            <consortium name="Ensembl"/>
        </authorList>
    </citation>
    <scope>IDENTIFICATION</scope>
</reference>
<dbReference type="GO" id="GO:0005524">
    <property type="term" value="F:ATP binding"/>
    <property type="evidence" value="ECO:0007669"/>
    <property type="project" value="InterPro"/>
</dbReference>
<dbReference type="PANTHER" id="PTHR14096">
    <property type="entry name" value="APOLIPOPROTEIN L"/>
    <property type="match status" value="1"/>
</dbReference>
<keyword evidence="3" id="KW-0812">Transmembrane</keyword>
<organism evidence="5 6">
    <name type="scientific">Sander lucioperca</name>
    <name type="common">Pike-perch</name>
    <name type="synonym">Perca lucioperca</name>
    <dbReference type="NCBI Taxonomy" id="283035"/>
    <lineage>
        <taxon>Eukaryota</taxon>
        <taxon>Metazoa</taxon>
        <taxon>Chordata</taxon>
        <taxon>Craniata</taxon>
        <taxon>Vertebrata</taxon>
        <taxon>Euteleostomi</taxon>
        <taxon>Actinopterygii</taxon>
        <taxon>Neopterygii</taxon>
        <taxon>Teleostei</taxon>
        <taxon>Neoteleostei</taxon>
        <taxon>Acanthomorphata</taxon>
        <taxon>Eupercaria</taxon>
        <taxon>Perciformes</taxon>
        <taxon>Percoidei</taxon>
        <taxon>Percidae</taxon>
        <taxon>Luciopercinae</taxon>
        <taxon>Sander</taxon>
    </lineage>
</organism>
<dbReference type="InterPro" id="IPR011009">
    <property type="entry name" value="Kinase-like_dom_sf"/>
</dbReference>
<dbReference type="GO" id="GO:0016020">
    <property type="term" value="C:membrane"/>
    <property type="evidence" value="ECO:0007669"/>
    <property type="project" value="TreeGrafter"/>
</dbReference>
<evidence type="ECO:0000256" key="3">
    <source>
        <dbReference type="SAM" id="Phobius"/>
    </source>
</evidence>
<dbReference type="GO" id="GO:0005576">
    <property type="term" value="C:extracellular region"/>
    <property type="evidence" value="ECO:0007669"/>
    <property type="project" value="InterPro"/>
</dbReference>
<keyword evidence="3" id="KW-1133">Transmembrane helix</keyword>
<dbReference type="Gene3D" id="1.10.510.10">
    <property type="entry name" value="Transferase(Phosphotransferase) domain 1"/>
    <property type="match status" value="2"/>
</dbReference>
<dbReference type="PROSITE" id="PS50011">
    <property type="entry name" value="PROTEIN_KINASE_DOM"/>
    <property type="match status" value="1"/>
</dbReference>
<dbReference type="Proteomes" id="UP000694568">
    <property type="component" value="Unplaced"/>
</dbReference>
<reference evidence="5" key="1">
    <citation type="submission" date="2025-08" db="UniProtKB">
        <authorList>
            <consortium name="Ensembl"/>
        </authorList>
    </citation>
    <scope>IDENTIFICATION</scope>
</reference>
<evidence type="ECO:0000256" key="1">
    <source>
        <dbReference type="ARBA" id="ARBA00010090"/>
    </source>
</evidence>
<evidence type="ECO:0000256" key="2">
    <source>
        <dbReference type="SAM" id="Coils"/>
    </source>
</evidence>
<dbReference type="InterPro" id="IPR008405">
    <property type="entry name" value="ApoL"/>
</dbReference>
<proteinExistence type="inferred from homology"/>
<dbReference type="PANTHER" id="PTHR14096:SF34">
    <property type="entry name" value="APOLIPOPROTEIN L3-LIKE-RELATED"/>
    <property type="match status" value="1"/>
</dbReference>
<keyword evidence="3" id="KW-0472">Membrane</keyword>
<dbReference type="GO" id="GO:0006869">
    <property type="term" value="P:lipid transport"/>
    <property type="evidence" value="ECO:0007669"/>
    <property type="project" value="InterPro"/>
</dbReference>
<evidence type="ECO:0000313" key="5">
    <source>
        <dbReference type="Ensembl" id="ENSSLUP00000030759.1"/>
    </source>
</evidence>
<feature type="domain" description="Protein kinase" evidence="4">
    <location>
        <begin position="1"/>
        <end position="197"/>
    </location>
</feature>
<dbReference type="SUPFAM" id="SSF56112">
    <property type="entry name" value="Protein kinase-like (PK-like)"/>
    <property type="match status" value="1"/>
</dbReference>
<sequence>RSSTTTSCQQGLTLWQKAMKATSPKWDHRQLGKRFLAHKDQKTYYVVMDYCQGGSLAAKITEMNDSLKEFEVLSWIVEICMALRTIHEKDLLHKHLTPEVLHILHTLIKRCKKTCVSTEFIHYDIWSVGCILYELCTRQLAFSAETTIKMMPKIINGPYPSLKETFSPELCELLNDILNRDPQSRPTASEILERPFIVNCLSKKCKTTVEELQTKLDKLREVADGLERVHEGTTIGSLAGGVIGAVGGITSIVGLILAPFTLGASLIVTGVGVGVGVAGGVTAGVSNITNMVNQSSDRKAIRSLIKELEQKVKAVATWLQEIGCESTDITDNKDSELDENNTLQLGCRAGKCLGGISEAVRLGRVLTIGKTAAQTSRVVRVAEVATGVFSGLFVAVDMFFIAMDAKELHHIRQAKAAEEKGGNVSDKSDKSEIMKFVHSIRQAADELQKILDELKSSISVTQGLH</sequence>
<dbReference type="GO" id="GO:0042157">
    <property type="term" value="P:lipoprotein metabolic process"/>
    <property type="evidence" value="ECO:0007669"/>
    <property type="project" value="InterPro"/>
</dbReference>
<keyword evidence="6" id="KW-1185">Reference proteome</keyword>
<evidence type="ECO:0000313" key="6">
    <source>
        <dbReference type="Proteomes" id="UP000694568"/>
    </source>
</evidence>